<dbReference type="PIRSF" id="PIRSF028756">
    <property type="entry name" value="PPK2_prd"/>
    <property type="match status" value="1"/>
</dbReference>
<dbReference type="SUPFAM" id="SSF52540">
    <property type="entry name" value="P-loop containing nucleoside triphosphate hydrolases"/>
    <property type="match status" value="1"/>
</dbReference>
<dbReference type="PATRIC" id="fig|929558.5.peg.1842"/>
<protein>
    <recommendedName>
        <fullName evidence="4">ADP/GDP-polyphosphate phosphotransferase</fullName>
        <ecNumber evidence="4">2.7.4.-</ecNumber>
    </recommendedName>
    <alternativeName>
        <fullName evidence="4">Polyphosphate kinase PPK2</fullName>
    </alternativeName>
</protein>
<dbReference type="RefSeq" id="WP_008336887.1">
    <property type="nucleotide sequence ID" value="NZ_AFRZ01000001.1"/>
</dbReference>
<keyword evidence="2 4" id="KW-0808">Transferase</keyword>
<dbReference type="OrthoDB" id="9775224at2"/>
<evidence type="ECO:0000256" key="2">
    <source>
        <dbReference type="ARBA" id="ARBA00022679"/>
    </source>
</evidence>
<accession>B6BIL5</accession>
<dbReference type="GO" id="GO:0006793">
    <property type="term" value="P:phosphorus metabolic process"/>
    <property type="evidence" value="ECO:0007669"/>
    <property type="project" value="InterPro"/>
</dbReference>
<reference evidence="6 7" key="1">
    <citation type="journal article" date="2012" name="Proc. Natl. Acad. Sci. U.S.A.">
        <title>Genome and physiology of a model Epsilonproteobacterium responsible for sulfide detoxification in marine oxygen depletion zones.</title>
        <authorList>
            <person name="Grote J."/>
            <person name="Schott T."/>
            <person name="Bruckner C.G."/>
            <person name="Glockner F.O."/>
            <person name="Jost G."/>
            <person name="Teeling H."/>
            <person name="Labrenz M."/>
            <person name="Jurgens K."/>
        </authorList>
    </citation>
    <scope>NUCLEOTIDE SEQUENCE [LARGE SCALE GENOMIC DNA]</scope>
    <source>
        <strain evidence="6 7">GD1</strain>
    </source>
</reference>
<dbReference type="AlphaFoldDB" id="B6BIL5"/>
<accession>H1FVY8</accession>
<comment type="subunit">
    <text evidence="4">Homotetramer.</text>
</comment>
<gene>
    <name evidence="6" type="ORF">SMGD1_1847</name>
</gene>
<keyword evidence="7" id="KW-1185">Reference proteome</keyword>
<dbReference type="InterPro" id="IPR022486">
    <property type="entry name" value="PPK2_PA0141"/>
</dbReference>
<dbReference type="NCBIfam" id="TIGR03707">
    <property type="entry name" value="PPK2_P_aer"/>
    <property type="match status" value="1"/>
</dbReference>
<dbReference type="InterPro" id="IPR022488">
    <property type="entry name" value="PPK2-related"/>
</dbReference>
<dbReference type="InterPro" id="IPR027417">
    <property type="entry name" value="P-loop_NTPase"/>
</dbReference>
<dbReference type="InterPro" id="IPR016898">
    <property type="entry name" value="Polyphosphate_phosphotransfera"/>
</dbReference>
<comment type="function">
    <text evidence="4">Uses inorganic polyphosphate (polyP) as a donor to convert GDP to GTP or ADP to ATP.</text>
</comment>
<dbReference type="Proteomes" id="UP000006431">
    <property type="component" value="Unassembled WGS sequence"/>
</dbReference>
<evidence type="ECO:0000259" key="5">
    <source>
        <dbReference type="Pfam" id="PF03976"/>
    </source>
</evidence>
<proteinExistence type="inferred from homology"/>
<name>B6BIL5_SULGG</name>
<dbReference type="eggNOG" id="COG2326">
    <property type="taxonomic scope" value="Bacteria"/>
</dbReference>
<dbReference type="HOGENOM" id="CLU_048699_3_1_7"/>
<sequence length="273" mass="32370">MQIENLTNEQQKEALINYSENIALEQYQAELVKLQQHIERYKLKLIIVFEGRDAAGKGSVIGSVSRYLNPKHYRIVALGRPSEEERTQWYFQRYVKHCPHGGEVVLFDRSWYNRAMVEPVFNFCSEEEHEIFMKHVVPFEESMVDHGTVLVKLYFSVKKEKQALRFEQRRTDPLRQWKLSEIDLQAQSMWEQFTTTKYNMLKQTNHEKAPWYVIRSSDKHKARLETMKLILSQIEYDGKSRAIDLTPDAKIVFTASQELKLMDIHKLNNIDKL</sequence>
<dbReference type="GO" id="GO:0008976">
    <property type="term" value="F:polyphosphate kinase activity"/>
    <property type="evidence" value="ECO:0007669"/>
    <property type="project" value="UniProtKB-UniRule"/>
</dbReference>
<evidence type="ECO:0000256" key="1">
    <source>
        <dbReference type="ARBA" id="ARBA00009924"/>
    </source>
</evidence>
<evidence type="ECO:0000256" key="3">
    <source>
        <dbReference type="ARBA" id="ARBA00022777"/>
    </source>
</evidence>
<dbReference type="STRING" id="929558.SMGD1_1847"/>
<comment type="caution">
    <text evidence="6">The sequence shown here is derived from an EMBL/GenBank/DDBJ whole genome shotgun (WGS) entry which is preliminary data.</text>
</comment>
<evidence type="ECO:0000256" key="4">
    <source>
        <dbReference type="RuleBase" id="RU369062"/>
    </source>
</evidence>
<organism evidence="6 7">
    <name type="scientific">Sulfurimonas gotlandica (strain DSM 19862 / JCM 16533 / GD1)</name>
    <dbReference type="NCBI Taxonomy" id="929558"/>
    <lineage>
        <taxon>Bacteria</taxon>
        <taxon>Pseudomonadati</taxon>
        <taxon>Campylobacterota</taxon>
        <taxon>Epsilonproteobacteria</taxon>
        <taxon>Campylobacterales</taxon>
        <taxon>Sulfurimonadaceae</taxon>
        <taxon>Sulfurimonas</taxon>
    </lineage>
</organism>
<dbReference type="PANTHER" id="PTHR34383:SF1">
    <property type="entry name" value="ADP-POLYPHOSPHATE PHOSPHOTRANSFERASE"/>
    <property type="match status" value="1"/>
</dbReference>
<feature type="domain" description="Polyphosphate kinase-2-related" evidence="5">
    <location>
        <begin position="23"/>
        <end position="240"/>
    </location>
</feature>
<comment type="similarity">
    <text evidence="1 4">Belongs to the polyphosphate kinase 2 (PPK2) family. Class I subfamily.</text>
</comment>
<dbReference type="EC" id="2.7.4.-" evidence="4"/>
<keyword evidence="3 4" id="KW-0418">Kinase</keyword>
<dbReference type="Pfam" id="PF03976">
    <property type="entry name" value="PPK2"/>
    <property type="match status" value="1"/>
</dbReference>
<evidence type="ECO:0000313" key="6">
    <source>
        <dbReference type="EMBL" id="EHP30370.1"/>
    </source>
</evidence>
<dbReference type="Gene3D" id="3.40.50.300">
    <property type="entry name" value="P-loop containing nucleotide triphosphate hydrolases"/>
    <property type="match status" value="1"/>
</dbReference>
<dbReference type="PANTHER" id="PTHR34383">
    <property type="entry name" value="POLYPHOSPHATE:AMP PHOSPHOTRANSFERASE-RELATED"/>
    <property type="match status" value="1"/>
</dbReference>
<dbReference type="EMBL" id="AFRZ01000001">
    <property type="protein sequence ID" value="EHP30370.1"/>
    <property type="molecule type" value="Genomic_DNA"/>
</dbReference>
<evidence type="ECO:0000313" key="7">
    <source>
        <dbReference type="Proteomes" id="UP000006431"/>
    </source>
</evidence>